<dbReference type="EMBL" id="UYYB01107491">
    <property type="protein sequence ID" value="VDM80143.1"/>
    <property type="molecule type" value="Genomic_DNA"/>
</dbReference>
<sequence length="172" mass="18937">MSTAAPMDKCPDGTTVFGPCNDNGLCPSGYSCTPSKQCCPTANITGKLNRVRLWYFSYNRVIIPSLIASDCNDKIHPATGISDCPVIKLLCNVGQYFDLMTEECPKTCQRCPVLLKVEPCIPGSITNCVDLPHPKTGKSDCTKRKDLCNVAIYRQVMRVSVPLNPHYLLCME</sequence>
<dbReference type="InterPro" id="IPR003582">
    <property type="entry name" value="ShKT_dom"/>
</dbReference>
<dbReference type="PANTHER" id="PTHR46219:SF15">
    <property type="entry name" value="SHKT DOMAIN-CONTAINING PROTEIN"/>
    <property type="match status" value="1"/>
</dbReference>
<dbReference type="PANTHER" id="PTHR46219">
    <property type="entry name" value="PROTEIN CBG11138"/>
    <property type="match status" value="1"/>
</dbReference>
<dbReference type="AlphaFoldDB" id="A0A3P7JH66"/>
<dbReference type="OrthoDB" id="5863778at2759"/>
<dbReference type="Pfam" id="PF01549">
    <property type="entry name" value="ShK"/>
    <property type="match status" value="1"/>
</dbReference>
<dbReference type="SMART" id="SM00254">
    <property type="entry name" value="ShKT"/>
    <property type="match status" value="2"/>
</dbReference>
<dbReference type="SMART" id="SM00289">
    <property type="entry name" value="WR1"/>
    <property type="match status" value="1"/>
</dbReference>
<organism evidence="2 3">
    <name type="scientific">Strongylus vulgaris</name>
    <name type="common">Blood worm</name>
    <dbReference type="NCBI Taxonomy" id="40348"/>
    <lineage>
        <taxon>Eukaryota</taxon>
        <taxon>Metazoa</taxon>
        <taxon>Ecdysozoa</taxon>
        <taxon>Nematoda</taxon>
        <taxon>Chromadorea</taxon>
        <taxon>Rhabditida</taxon>
        <taxon>Rhabditina</taxon>
        <taxon>Rhabditomorpha</taxon>
        <taxon>Strongyloidea</taxon>
        <taxon>Strongylidae</taxon>
        <taxon>Strongylus</taxon>
    </lineage>
</organism>
<reference evidence="2 3" key="1">
    <citation type="submission" date="2018-11" db="EMBL/GenBank/DDBJ databases">
        <authorList>
            <consortium name="Pathogen Informatics"/>
        </authorList>
    </citation>
    <scope>NUCLEOTIDE SEQUENCE [LARGE SCALE GENOMIC DNA]</scope>
</reference>
<keyword evidence="3" id="KW-1185">Reference proteome</keyword>
<accession>A0A3P7JH66</accession>
<evidence type="ECO:0000313" key="3">
    <source>
        <dbReference type="Proteomes" id="UP000270094"/>
    </source>
</evidence>
<feature type="domain" description="ShKT" evidence="1">
    <location>
        <begin position="127"/>
        <end position="157"/>
    </location>
</feature>
<proteinExistence type="predicted"/>
<name>A0A3P7JH66_STRVU</name>
<dbReference type="InterPro" id="IPR006150">
    <property type="entry name" value="Cys_repeat_1"/>
</dbReference>
<dbReference type="Gene3D" id="1.10.10.1940">
    <property type="match status" value="1"/>
</dbReference>
<feature type="domain" description="ShKT" evidence="1">
    <location>
        <begin position="70"/>
        <end position="112"/>
    </location>
</feature>
<protein>
    <recommendedName>
        <fullName evidence="1">ShKT domain-containing protein</fullName>
    </recommendedName>
</protein>
<evidence type="ECO:0000259" key="1">
    <source>
        <dbReference type="SMART" id="SM00254"/>
    </source>
</evidence>
<dbReference type="Proteomes" id="UP000270094">
    <property type="component" value="Unassembled WGS sequence"/>
</dbReference>
<evidence type="ECO:0000313" key="2">
    <source>
        <dbReference type="EMBL" id="VDM80143.1"/>
    </source>
</evidence>
<gene>
    <name evidence="2" type="ORF">SVUK_LOCUS15141</name>
</gene>